<evidence type="ECO:0000256" key="1">
    <source>
        <dbReference type="ARBA" id="ARBA00004123"/>
    </source>
</evidence>
<evidence type="ECO:0000256" key="2">
    <source>
        <dbReference type="ARBA" id="ARBA00022723"/>
    </source>
</evidence>
<dbReference type="InterPro" id="IPR001138">
    <property type="entry name" value="Zn2Cys6_DnaBD"/>
</dbReference>
<protein>
    <recommendedName>
        <fullName evidence="9">Zn(2)-C6 fungal-type domain-containing protein</fullName>
    </recommendedName>
</protein>
<dbReference type="PROSITE" id="PS00463">
    <property type="entry name" value="ZN2_CY6_FUNGAL_1"/>
    <property type="match status" value="1"/>
</dbReference>
<dbReference type="Pfam" id="PF00172">
    <property type="entry name" value="Zn_clus"/>
    <property type="match status" value="1"/>
</dbReference>
<evidence type="ECO:0000256" key="7">
    <source>
        <dbReference type="ARBA" id="ARBA00023242"/>
    </source>
</evidence>
<dbReference type="Proteomes" id="UP000722485">
    <property type="component" value="Unassembled WGS sequence"/>
</dbReference>
<dbReference type="SUPFAM" id="SSF57701">
    <property type="entry name" value="Zn2/Cys6 DNA-binding domain"/>
    <property type="match status" value="1"/>
</dbReference>
<comment type="caution">
    <text evidence="10">The sequence shown here is derived from an EMBL/GenBank/DDBJ whole genome shotgun (WGS) entry which is preliminary data.</text>
</comment>
<evidence type="ECO:0000256" key="6">
    <source>
        <dbReference type="ARBA" id="ARBA00023163"/>
    </source>
</evidence>
<dbReference type="PANTHER" id="PTHR31313">
    <property type="entry name" value="TY1 ENHANCER ACTIVATOR"/>
    <property type="match status" value="1"/>
</dbReference>
<feature type="compositionally biased region" description="Low complexity" evidence="8">
    <location>
        <begin position="73"/>
        <end position="92"/>
    </location>
</feature>
<organism evidence="10 11">
    <name type="scientific">Cylindrodendrum hubeiense</name>
    <dbReference type="NCBI Taxonomy" id="595255"/>
    <lineage>
        <taxon>Eukaryota</taxon>
        <taxon>Fungi</taxon>
        <taxon>Dikarya</taxon>
        <taxon>Ascomycota</taxon>
        <taxon>Pezizomycotina</taxon>
        <taxon>Sordariomycetes</taxon>
        <taxon>Hypocreomycetidae</taxon>
        <taxon>Hypocreales</taxon>
        <taxon>Nectriaceae</taxon>
        <taxon>Cylindrodendrum</taxon>
    </lineage>
</organism>
<dbReference type="AlphaFoldDB" id="A0A9P5L9F3"/>
<dbReference type="InterPro" id="IPR036864">
    <property type="entry name" value="Zn2-C6_fun-type_DNA-bd_sf"/>
</dbReference>
<dbReference type="GO" id="GO:0008270">
    <property type="term" value="F:zinc ion binding"/>
    <property type="evidence" value="ECO:0007669"/>
    <property type="project" value="InterPro"/>
</dbReference>
<feature type="compositionally biased region" description="Polar residues" evidence="8">
    <location>
        <begin position="39"/>
        <end position="50"/>
    </location>
</feature>
<comment type="subcellular location">
    <subcellularLocation>
        <location evidence="1">Nucleus</location>
    </subcellularLocation>
</comment>
<keyword evidence="2" id="KW-0479">Metal-binding</keyword>
<dbReference type="EMBL" id="JAANBB010000189">
    <property type="protein sequence ID" value="KAF7547079.1"/>
    <property type="molecule type" value="Genomic_DNA"/>
</dbReference>
<accession>A0A9P5L9F3</accession>
<reference evidence="10" key="1">
    <citation type="submission" date="2020-03" db="EMBL/GenBank/DDBJ databases">
        <title>Draft Genome Sequence of Cylindrodendrum hubeiense.</title>
        <authorList>
            <person name="Buettner E."/>
            <person name="Kellner H."/>
        </authorList>
    </citation>
    <scope>NUCLEOTIDE SEQUENCE</scope>
    <source>
        <strain evidence="10">IHI 201604</strain>
    </source>
</reference>
<feature type="domain" description="Zn(2)-C6 fungal-type" evidence="9">
    <location>
        <begin position="133"/>
        <end position="164"/>
    </location>
</feature>
<keyword evidence="3" id="KW-0862">Zinc</keyword>
<dbReference type="GO" id="GO:0003677">
    <property type="term" value="F:DNA binding"/>
    <property type="evidence" value="ECO:0007669"/>
    <property type="project" value="UniProtKB-KW"/>
</dbReference>
<keyword evidence="6" id="KW-0804">Transcription</keyword>
<name>A0A9P5L9F3_9HYPO</name>
<dbReference type="CDD" id="cd00067">
    <property type="entry name" value="GAL4"/>
    <property type="match status" value="1"/>
</dbReference>
<dbReference type="GO" id="GO:0000981">
    <property type="term" value="F:DNA-binding transcription factor activity, RNA polymerase II-specific"/>
    <property type="evidence" value="ECO:0007669"/>
    <property type="project" value="InterPro"/>
</dbReference>
<evidence type="ECO:0000259" key="9">
    <source>
        <dbReference type="PROSITE" id="PS50048"/>
    </source>
</evidence>
<dbReference type="InterPro" id="IPR051615">
    <property type="entry name" value="Transcr_Regulatory_Elem"/>
</dbReference>
<dbReference type="GO" id="GO:0005634">
    <property type="term" value="C:nucleus"/>
    <property type="evidence" value="ECO:0007669"/>
    <property type="project" value="UniProtKB-SubCell"/>
</dbReference>
<dbReference type="Gene3D" id="4.10.240.10">
    <property type="entry name" value="Zn(2)-C6 fungal-type DNA-binding domain"/>
    <property type="match status" value="1"/>
</dbReference>
<feature type="region of interest" description="Disordered" evidence="8">
    <location>
        <begin position="73"/>
        <end position="95"/>
    </location>
</feature>
<dbReference type="PANTHER" id="PTHR31313:SF81">
    <property type="entry name" value="TY1 ENHANCER ACTIVATOR"/>
    <property type="match status" value="1"/>
</dbReference>
<feature type="region of interest" description="Disordered" evidence="8">
    <location>
        <begin position="38"/>
        <end position="58"/>
    </location>
</feature>
<dbReference type="OrthoDB" id="4456959at2759"/>
<evidence type="ECO:0000256" key="5">
    <source>
        <dbReference type="ARBA" id="ARBA00023125"/>
    </source>
</evidence>
<sequence>MTTNMMIPDEWILTTDNEFNAQFVLIPQEHGNAFEPFSLGQQGLLTPSRSEGSETPKCVPNSISFIDAPELQSQPEAQTQVQQQSQSHMASSNRGPLTGNLIFPIPQYSVCVDLESANKPKVNRAGIKCVPKSCDRCKRRKAKCTKDGNGGCTSCTKAGLPCTRENMDLREKSTVSDVLETKRAAHHKAYMAAVDLVMKASDFVANPVSNSNIFDGVIASLTERRNANSDGLIQAVPTIARCVPGLGLSMSIDPGQIAPIPSANQTELTKPELKKHLDAYERASREMINNFRTAIVAMMTPINEWPIDQASSFERLELCVWVFTHNFDKIVQWGASSDWAQQLVKKWEAKNN</sequence>
<keyword evidence="7" id="KW-0539">Nucleus</keyword>
<dbReference type="PROSITE" id="PS50048">
    <property type="entry name" value="ZN2_CY6_FUNGAL_2"/>
    <property type="match status" value="1"/>
</dbReference>
<evidence type="ECO:0000256" key="8">
    <source>
        <dbReference type="SAM" id="MobiDB-lite"/>
    </source>
</evidence>
<evidence type="ECO:0000313" key="10">
    <source>
        <dbReference type="EMBL" id="KAF7547079.1"/>
    </source>
</evidence>
<evidence type="ECO:0000256" key="4">
    <source>
        <dbReference type="ARBA" id="ARBA00023015"/>
    </source>
</evidence>
<evidence type="ECO:0000313" key="11">
    <source>
        <dbReference type="Proteomes" id="UP000722485"/>
    </source>
</evidence>
<keyword evidence="11" id="KW-1185">Reference proteome</keyword>
<keyword evidence="4" id="KW-0805">Transcription regulation</keyword>
<gene>
    <name evidence="10" type="ORF">G7Z17_g7990</name>
</gene>
<evidence type="ECO:0000256" key="3">
    <source>
        <dbReference type="ARBA" id="ARBA00022833"/>
    </source>
</evidence>
<keyword evidence="5" id="KW-0238">DNA-binding</keyword>
<proteinExistence type="predicted"/>